<evidence type="ECO:0000256" key="6">
    <source>
        <dbReference type="ARBA" id="ARBA00022801"/>
    </source>
</evidence>
<dbReference type="InterPro" id="IPR001254">
    <property type="entry name" value="Trypsin_dom"/>
</dbReference>
<dbReference type="InterPro" id="IPR000884">
    <property type="entry name" value="TSP1_rpt"/>
</dbReference>
<dbReference type="Pfam" id="PF00089">
    <property type="entry name" value="Trypsin"/>
    <property type="match status" value="1"/>
</dbReference>
<keyword evidence="7" id="KW-0353">Hemolymph clotting</keyword>
<dbReference type="InterPro" id="IPR009003">
    <property type="entry name" value="Peptidase_S1_PA"/>
</dbReference>
<dbReference type="PROSITE" id="PS50092">
    <property type="entry name" value="TSP1"/>
    <property type="match status" value="1"/>
</dbReference>
<dbReference type="InterPro" id="IPR043504">
    <property type="entry name" value="Peptidase_S1_PA_chymotrypsin"/>
</dbReference>
<dbReference type="PROSITE" id="PS00134">
    <property type="entry name" value="TRYPSIN_HIS"/>
    <property type="match status" value="1"/>
</dbReference>
<gene>
    <name evidence="13" type="ORF">HHI36_006215</name>
</gene>
<dbReference type="GO" id="GO:0008236">
    <property type="term" value="F:serine-type peptidase activity"/>
    <property type="evidence" value="ECO:0007669"/>
    <property type="project" value="UniProtKB-KW"/>
</dbReference>
<dbReference type="SMART" id="SM00020">
    <property type="entry name" value="Tryp_SPc"/>
    <property type="match status" value="1"/>
</dbReference>
<dbReference type="SUPFAM" id="SSF50494">
    <property type="entry name" value="Trypsin-like serine proteases"/>
    <property type="match status" value="1"/>
</dbReference>
<keyword evidence="6" id="KW-0378">Hydrolase</keyword>
<keyword evidence="8" id="KW-0720">Serine protease</keyword>
<evidence type="ECO:0000256" key="5">
    <source>
        <dbReference type="ARBA" id="ARBA00022729"/>
    </source>
</evidence>
<feature type="domain" description="Peptidase S1" evidence="12">
    <location>
        <begin position="103"/>
        <end position="332"/>
    </location>
</feature>
<dbReference type="PANTHER" id="PTHR24264">
    <property type="entry name" value="TRYPSIN-RELATED"/>
    <property type="match status" value="1"/>
</dbReference>
<evidence type="ECO:0000313" key="13">
    <source>
        <dbReference type="EMBL" id="KAL3283057.1"/>
    </source>
</evidence>
<evidence type="ECO:0000256" key="2">
    <source>
        <dbReference type="ARBA" id="ARBA00022525"/>
    </source>
</evidence>
<evidence type="ECO:0000259" key="12">
    <source>
        <dbReference type="PROSITE" id="PS50240"/>
    </source>
</evidence>
<evidence type="ECO:0000256" key="4">
    <source>
        <dbReference type="ARBA" id="ARBA00022670"/>
    </source>
</evidence>
<dbReference type="GO" id="GO:0006508">
    <property type="term" value="P:proteolysis"/>
    <property type="evidence" value="ECO:0007669"/>
    <property type="project" value="UniProtKB-KW"/>
</dbReference>
<dbReference type="PROSITE" id="PS50240">
    <property type="entry name" value="TRYPSIN_DOM"/>
    <property type="match status" value="1"/>
</dbReference>
<keyword evidence="3" id="KW-0768">Sushi</keyword>
<name>A0ABD2NWE3_9CUCU</name>
<evidence type="ECO:0000256" key="1">
    <source>
        <dbReference type="ARBA" id="ARBA00004613"/>
    </source>
</evidence>
<dbReference type="InterPro" id="IPR050127">
    <property type="entry name" value="Serine_Proteases_S1"/>
</dbReference>
<keyword evidence="14" id="KW-1185">Reference proteome</keyword>
<evidence type="ECO:0000256" key="7">
    <source>
        <dbReference type="ARBA" id="ARBA00022820"/>
    </source>
</evidence>
<comment type="catalytic activity">
    <reaction evidence="10">
        <text>Selective cleavage of 103-Arg-|-Ser-104 and 124-Ile-|-Ile-125 bonds in Limulus clotting factor B to form activated factor B. Cleavage of -Pro-Arg-|-Xaa- bonds in synthetic substrates.</text>
        <dbReference type="EC" id="3.4.21.84"/>
    </reaction>
</comment>
<dbReference type="PRINTS" id="PR00722">
    <property type="entry name" value="CHYMOTRYPSIN"/>
</dbReference>
<dbReference type="CDD" id="cd00190">
    <property type="entry name" value="Tryp_SPc"/>
    <property type="match status" value="1"/>
</dbReference>
<dbReference type="EC" id="3.4.21.84" evidence="11"/>
<dbReference type="AlphaFoldDB" id="A0ABD2NWE3"/>
<comment type="subcellular location">
    <subcellularLocation>
        <location evidence="1">Secreted</location>
    </subcellularLocation>
</comment>
<dbReference type="EMBL" id="JABFTP020000144">
    <property type="protein sequence ID" value="KAL3283057.1"/>
    <property type="molecule type" value="Genomic_DNA"/>
</dbReference>
<evidence type="ECO:0000256" key="3">
    <source>
        <dbReference type="ARBA" id="ARBA00022659"/>
    </source>
</evidence>
<dbReference type="Gene3D" id="2.40.10.10">
    <property type="entry name" value="Trypsin-like serine proteases"/>
    <property type="match status" value="1"/>
</dbReference>
<reference evidence="13 14" key="1">
    <citation type="journal article" date="2021" name="BMC Biol.">
        <title>Horizontally acquired antibacterial genes associated with adaptive radiation of ladybird beetles.</title>
        <authorList>
            <person name="Li H.S."/>
            <person name="Tang X.F."/>
            <person name="Huang Y.H."/>
            <person name="Xu Z.Y."/>
            <person name="Chen M.L."/>
            <person name="Du X.Y."/>
            <person name="Qiu B.Y."/>
            <person name="Chen P.T."/>
            <person name="Zhang W."/>
            <person name="Slipinski A."/>
            <person name="Escalona H.E."/>
            <person name="Waterhouse R.M."/>
            <person name="Zwick A."/>
            <person name="Pang H."/>
        </authorList>
    </citation>
    <scope>NUCLEOTIDE SEQUENCE [LARGE SCALE GENOMIC DNA]</scope>
    <source>
        <strain evidence="13">SYSU2018</strain>
    </source>
</reference>
<evidence type="ECO:0000256" key="11">
    <source>
        <dbReference type="ARBA" id="ARBA00066707"/>
    </source>
</evidence>
<keyword evidence="2" id="KW-0964">Secreted</keyword>
<dbReference type="PANTHER" id="PTHR24264:SF65">
    <property type="entry name" value="SRCR DOMAIN-CONTAINING PROTEIN"/>
    <property type="match status" value="1"/>
</dbReference>
<dbReference type="GO" id="GO:0005576">
    <property type="term" value="C:extracellular region"/>
    <property type="evidence" value="ECO:0007669"/>
    <property type="project" value="UniProtKB-SubCell"/>
</dbReference>
<sequence>MGDYSIWGSWSAWSKCNQSCRTYRKRYCRKPGRCKKRKQIQNAYCYHRETKCQIFVFDMMKTEEKLFDVGKYAYDNKTTKRRRLMKSSLRCGMQYKKSRMLRIIGGTESPRYKWPWHVALINQYAEIFCGGTLIAPEWVLTASHCIRNFLSVRLNEHDLRHTDGREMELVVYRVFQHPQFSTQTVNGDIALLQLPIPVRLPVACLPDRKPIPRQMCSAMGWGKTNPHAKHGATRLRETQIPIVPETFCKWAYRDLLITDNMVCAGWPSGKSDTCAGDSGGGLICPQKRSNTGRITYSVQGITSFGKGCGRRNKYGIYTVVYNYLDWIEYIMDRYSVS</sequence>
<protein>
    <recommendedName>
        <fullName evidence="11">limulus clotting factor C</fullName>
        <ecNumber evidence="11">3.4.21.84</ecNumber>
    </recommendedName>
</protein>
<dbReference type="Proteomes" id="UP001516400">
    <property type="component" value="Unassembled WGS sequence"/>
</dbReference>
<keyword evidence="4" id="KW-0645">Protease</keyword>
<dbReference type="InterPro" id="IPR018114">
    <property type="entry name" value="TRYPSIN_HIS"/>
</dbReference>
<dbReference type="GO" id="GO:0042381">
    <property type="term" value="P:hemolymph coagulation"/>
    <property type="evidence" value="ECO:0007669"/>
    <property type="project" value="UniProtKB-KW"/>
</dbReference>
<keyword evidence="9" id="KW-1015">Disulfide bond</keyword>
<evidence type="ECO:0000256" key="9">
    <source>
        <dbReference type="ARBA" id="ARBA00023157"/>
    </source>
</evidence>
<keyword evidence="5" id="KW-0732">Signal</keyword>
<accession>A0ABD2NWE3</accession>
<evidence type="ECO:0000256" key="8">
    <source>
        <dbReference type="ARBA" id="ARBA00022825"/>
    </source>
</evidence>
<dbReference type="FunFam" id="2.40.10.10:FF:000120">
    <property type="entry name" value="Putative serine protease"/>
    <property type="match status" value="1"/>
</dbReference>
<proteinExistence type="predicted"/>
<comment type="caution">
    <text evidence="13">The sequence shown here is derived from an EMBL/GenBank/DDBJ whole genome shotgun (WGS) entry which is preliminary data.</text>
</comment>
<organism evidence="13 14">
    <name type="scientific">Cryptolaemus montrouzieri</name>
    <dbReference type="NCBI Taxonomy" id="559131"/>
    <lineage>
        <taxon>Eukaryota</taxon>
        <taxon>Metazoa</taxon>
        <taxon>Ecdysozoa</taxon>
        <taxon>Arthropoda</taxon>
        <taxon>Hexapoda</taxon>
        <taxon>Insecta</taxon>
        <taxon>Pterygota</taxon>
        <taxon>Neoptera</taxon>
        <taxon>Endopterygota</taxon>
        <taxon>Coleoptera</taxon>
        <taxon>Polyphaga</taxon>
        <taxon>Cucujiformia</taxon>
        <taxon>Coccinelloidea</taxon>
        <taxon>Coccinellidae</taxon>
        <taxon>Scymninae</taxon>
        <taxon>Scymnini</taxon>
        <taxon>Cryptolaemus</taxon>
    </lineage>
</organism>
<dbReference type="InterPro" id="IPR001314">
    <property type="entry name" value="Peptidase_S1A"/>
</dbReference>
<evidence type="ECO:0000313" key="14">
    <source>
        <dbReference type="Proteomes" id="UP001516400"/>
    </source>
</evidence>
<evidence type="ECO:0000256" key="10">
    <source>
        <dbReference type="ARBA" id="ARBA00052079"/>
    </source>
</evidence>